<proteinExistence type="predicted"/>
<accession>A0ABR2VWF1</accession>
<dbReference type="InterPro" id="IPR036420">
    <property type="entry name" value="BRCT_dom_sf"/>
</dbReference>
<dbReference type="PROSITE" id="PS51265">
    <property type="entry name" value="ZF_DBF4"/>
    <property type="match status" value="1"/>
</dbReference>
<organism evidence="7 8">
    <name type="scientific">Basidiobolus ranarum</name>
    <dbReference type="NCBI Taxonomy" id="34480"/>
    <lineage>
        <taxon>Eukaryota</taxon>
        <taxon>Fungi</taxon>
        <taxon>Fungi incertae sedis</taxon>
        <taxon>Zoopagomycota</taxon>
        <taxon>Entomophthoromycotina</taxon>
        <taxon>Basidiobolomycetes</taxon>
        <taxon>Basidiobolales</taxon>
        <taxon>Basidiobolaceae</taxon>
        <taxon>Basidiobolus</taxon>
    </lineage>
</organism>
<feature type="domain" description="DBF4-type" evidence="6">
    <location>
        <begin position="310"/>
        <end position="359"/>
    </location>
</feature>
<comment type="caution">
    <text evidence="7">The sequence shown here is derived from an EMBL/GenBank/DDBJ whole genome shotgun (WGS) entry which is preliminary data.</text>
</comment>
<dbReference type="CDD" id="cd00027">
    <property type="entry name" value="BRCT"/>
    <property type="match status" value="1"/>
</dbReference>
<evidence type="ECO:0000313" key="8">
    <source>
        <dbReference type="Proteomes" id="UP001479436"/>
    </source>
</evidence>
<keyword evidence="8" id="KW-1185">Reference proteome</keyword>
<dbReference type="SMART" id="SM00586">
    <property type="entry name" value="ZnF_DBF"/>
    <property type="match status" value="1"/>
</dbReference>
<name>A0ABR2VWF1_9FUNG</name>
<sequence>MAVEEAKFSCHFANKLSLSQSLPTGGFHYGYFESSLNSSKFLDSTANPYSIKPDPSFVRSLTNISKRPLTYDTINSNDETCNNAENIVQVCAQTWHLEESADSEDIAECSHSFNQFTFLLDHFDENIRSSIAKQIKTLSGNMAYSLTDKVTHIVTKRTTQEVQSLLEASQTFLQRLQKQRVKLWSLNKMETILHELNRLSKSVEQPDQSERISSQQHAQPVYFEELFLLVEDITGDNCPIMADDIVVPTDLGSRSPVWDYVIRKNPQWTHLLPEENCHEKKKPKRPRRHKNGKITPGKLSKARKKTPVIKKKMRGYCENCDVLFECMEEHLQNSTHHQLSTIQSRFDDLDSVLSAVQRIEIS</sequence>
<gene>
    <name evidence="7" type="primary">DBF4_3</name>
    <name evidence="7" type="ORF">K7432_009921</name>
</gene>
<dbReference type="EMBL" id="JASJQH010007521">
    <property type="protein sequence ID" value="KAK9707938.1"/>
    <property type="molecule type" value="Genomic_DNA"/>
</dbReference>
<keyword evidence="1" id="KW-0479">Metal-binding</keyword>
<evidence type="ECO:0000256" key="2">
    <source>
        <dbReference type="ARBA" id="ARBA00022771"/>
    </source>
</evidence>
<dbReference type="Proteomes" id="UP001479436">
    <property type="component" value="Unassembled WGS sequence"/>
</dbReference>
<evidence type="ECO:0000256" key="3">
    <source>
        <dbReference type="ARBA" id="ARBA00022833"/>
    </source>
</evidence>
<dbReference type="SUPFAM" id="SSF52113">
    <property type="entry name" value="BRCT domain"/>
    <property type="match status" value="1"/>
</dbReference>
<dbReference type="Pfam" id="PF07535">
    <property type="entry name" value="zf-DBF"/>
    <property type="match status" value="1"/>
</dbReference>
<feature type="region of interest" description="Disordered" evidence="5">
    <location>
        <begin position="277"/>
        <end position="305"/>
    </location>
</feature>
<evidence type="ECO:0000256" key="1">
    <source>
        <dbReference type="ARBA" id="ARBA00022723"/>
    </source>
</evidence>
<dbReference type="InterPro" id="IPR006572">
    <property type="entry name" value="Znf_DBF"/>
</dbReference>
<keyword evidence="2 4" id="KW-0863">Zinc-finger</keyword>
<evidence type="ECO:0000259" key="6">
    <source>
        <dbReference type="PROSITE" id="PS51265"/>
    </source>
</evidence>
<dbReference type="Gene3D" id="6.10.250.3410">
    <property type="entry name" value="DBF zinc finger"/>
    <property type="match status" value="1"/>
</dbReference>
<dbReference type="Gene3D" id="3.40.50.10190">
    <property type="entry name" value="BRCT domain"/>
    <property type="match status" value="1"/>
</dbReference>
<reference evidence="7 8" key="1">
    <citation type="submission" date="2023-04" db="EMBL/GenBank/DDBJ databases">
        <title>Genome of Basidiobolus ranarum AG-B5.</title>
        <authorList>
            <person name="Stajich J.E."/>
            <person name="Carter-House D."/>
            <person name="Gryganskyi A."/>
        </authorList>
    </citation>
    <scope>NUCLEOTIDE SEQUENCE [LARGE SCALE GENOMIC DNA]</scope>
    <source>
        <strain evidence="7 8">AG-B5</strain>
    </source>
</reference>
<dbReference type="InterPro" id="IPR038545">
    <property type="entry name" value="Znf_DBF_sf"/>
</dbReference>
<evidence type="ECO:0000256" key="4">
    <source>
        <dbReference type="PROSITE-ProRule" id="PRU00600"/>
    </source>
</evidence>
<protein>
    <submittedName>
        <fullName evidence="7">Cdc7p-Dbf4p kinase complex regulatory subunit</fullName>
    </submittedName>
</protein>
<evidence type="ECO:0000313" key="7">
    <source>
        <dbReference type="EMBL" id="KAK9707938.1"/>
    </source>
</evidence>
<evidence type="ECO:0000256" key="5">
    <source>
        <dbReference type="SAM" id="MobiDB-lite"/>
    </source>
</evidence>
<feature type="compositionally biased region" description="Basic residues" evidence="5">
    <location>
        <begin position="279"/>
        <end position="292"/>
    </location>
</feature>
<keyword evidence="3" id="KW-0862">Zinc</keyword>